<sequence length="166" mass="18200">MKKLLKFPSKLAKYLEKAKIKHNVLAHKTVYTAYDAAATMGKKLNEIAKSLLVLADKDYYLAILPADHNLDFKKLARLIGGATGKKVKAVKIPGEEVMKGLLKIKAGAMSAFGSLHKLPVVMENKLTKVKKAVFSSGSFNHSVEMAVKDFIKLEKAILGSFGNKKK</sequence>
<dbReference type="AlphaFoldDB" id="A0A1F5SB22"/>
<dbReference type="CDD" id="cd04332">
    <property type="entry name" value="YbaK_like"/>
    <property type="match status" value="1"/>
</dbReference>
<dbReference type="InterPro" id="IPR036754">
    <property type="entry name" value="YbaK/aa-tRNA-synt-asso_dom_sf"/>
</dbReference>
<evidence type="ECO:0000313" key="3">
    <source>
        <dbReference type="Proteomes" id="UP000178783"/>
    </source>
</evidence>
<accession>A0A1F5SB22</accession>
<comment type="caution">
    <text evidence="2">The sequence shown here is derived from an EMBL/GenBank/DDBJ whole genome shotgun (WGS) entry which is preliminary data.</text>
</comment>
<dbReference type="Pfam" id="PF04073">
    <property type="entry name" value="tRNA_edit"/>
    <property type="match status" value="1"/>
</dbReference>
<dbReference type="EMBL" id="MFFW01000057">
    <property type="protein sequence ID" value="OGF23653.1"/>
    <property type="molecule type" value="Genomic_DNA"/>
</dbReference>
<evidence type="ECO:0000259" key="1">
    <source>
        <dbReference type="Pfam" id="PF04073"/>
    </source>
</evidence>
<dbReference type="STRING" id="1797989.A3H66_02735"/>
<proteinExistence type="predicted"/>
<dbReference type="Gene3D" id="3.90.960.10">
    <property type="entry name" value="YbaK/aminoacyl-tRNA synthetase-associated domain"/>
    <property type="match status" value="1"/>
</dbReference>
<dbReference type="PANTHER" id="PTHR30411:SF9">
    <property type="entry name" value="MULTIFUNCTIONAL SER_THR-TRNA DEACYLASE PROXP-Y"/>
    <property type="match status" value="1"/>
</dbReference>
<name>A0A1F5SB22_9BACT</name>
<feature type="domain" description="YbaK/aminoacyl-tRNA synthetase-associated" evidence="1">
    <location>
        <begin position="27"/>
        <end position="153"/>
    </location>
</feature>
<evidence type="ECO:0000313" key="2">
    <source>
        <dbReference type="EMBL" id="OGF23653.1"/>
    </source>
</evidence>
<dbReference type="SUPFAM" id="SSF55826">
    <property type="entry name" value="YbaK/ProRS associated domain"/>
    <property type="match status" value="1"/>
</dbReference>
<reference evidence="2 3" key="1">
    <citation type="journal article" date="2016" name="Nat. Commun.">
        <title>Thousands of microbial genomes shed light on interconnected biogeochemical processes in an aquifer system.</title>
        <authorList>
            <person name="Anantharaman K."/>
            <person name="Brown C.T."/>
            <person name="Hug L.A."/>
            <person name="Sharon I."/>
            <person name="Castelle C.J."/>
            <person name="Probst A.J."/>
            <person name="Thomas B.C."/>
            <person name="Singh A."/>
            <person name="Wilkins M.J."/>
            <person name="Karaoz U."/>
            <person name="Brodie E.L."/>
            <person name="Williams K.H."/>
            <person name="Hubbard S.S."/>
            <person name="Banfield J.F."/>
        </authorList>
    </citation>
    <scope>NUCLEOTIDE SEQUENCE [LARGE SCALE GENOMIC DNA]</scope>
</reference>
<dbReference type="InterPro" id="IPR007214">
    <property type="entry name" value="YbaK/aa-tRNA-synth-assoc-dom"/>
</dbReference>
<gene>
    <name evidence="2" type="ORF">A3H66_02735</name>
</gene>
<dbReference type="Proteomes" id="UP000178783">
    <property type="component" value="Unassembled WGS sequence"/>
</dbReference>
<dbReference type="GO" id="GO:0002161">
    <property type="term" value="F:aminoacyl-tRNA deacylase activity"/>
    <property type="evidence" value="ECO:0007669"/>
    <property type="project" value="InterPro"/>
</dbReference>
<protein>
    <recommendedName>
        <fullName evidence="1">YbaK/aminoacyl-tRNA synthetase-associated domain-containing protein</fullName>
    </recommendedName>
</protein>
<organism evidence="2 3">
    <name type="scientific">Candidatus Falkowbacteria bacterium RIFCSPLOWO2_02_FULL_45_21</name>
    <dbReference type="NCBI Taxonomy" id="1797989"/>
    <lineage>
        <taxon>Bacteria</taxon>
        <taxon>Candidatus Falkowiibacteriota</taxon>
    </lineage>
</organism>
<dbReference type="PANTHER" id="PTHR30411">
    <property type="entry name" value="CYTOPLASMIC PROTEIN"/>
    <property type="match status" value="1"/>
</dbReference>